<feature type="transmembrane region" description="Helical" evidence="7">
    <location>
        <begin position="262"/>
        <end position="281"/>
    </location>
</feature>
<evidence type="ECO:0000256" key="1">
    <source>
        <dbReference type="ARBA" id="ARBA00004651"/>
    </source>
</evidence>
<keyword evidence="11" id="KW-1185">Reference proteome</keyword>
<evidence type="ECO:0000259" key="9">
    <source>
        <dbReference type="PROSITE" id="PS50928"/>
    </source>
</evidence>
<comment type="caution">
    <text evidence="10">The sequence shown here is derived from an EMBL/GenBank/DDBJ whole genome shotgun (WGS) entry which is preliminary data.</text>
</comment>
<comment type="similarity">
    <text evidence="7">Belongs to the binding-protein-dependent transport system permease family.</text>
</comment>
<dbReference type="PANTHER" id="PTHR43386">
    <property type="entry name" value="OLIGOPEPTIDE TRANSPORT SYSTEM PERMEASE PROTEIN APPC"/>
    <property type="match status" value="1"/>
</dbReference>
<dbReference type="InterPro" id="IPR035906">
    <property type="entry name" value="MetI-like_sf"/>
</dbReference>
<evidence type="ECO:0000256" key="7">
    <source>
        <dbReference type="RuleBase" id="RU363032"/>
    </source>
</evidence>
<keyword evidence="6 7" id="KW-0472">Membrane</keyword>
<keyword evidence="2 7" id="KW-0813">Transport</keyword>
<dbReference type="CDD" id="cd06261">
    <property type="entry name" value="TM_PBP2"/>
    <property type="match status" value="1"/>
</dbReference>
<name>A0ABS4JCD8_9BACL</name>
<proteinExistence type="inferred from homology"/>
<keyword evidence="3" id="KW-1003">Cell membrane</keyword>
<evidence type="ECO:0000313" key="10">
    <source>
        <dbReference type="EMBL" id="MBP1996865.1"/>
    </source>
</evidence>
<evidence type="ECO:0000256" key="3">
    <source>
        <dbReference type="ARBA" id="ARBA00022475"/>
    </source>
</evidence>
<dbReference type="PANTHER" id="PTHR43386:SF23">
    <property type="entry name" value="ABC TRANSPORTER"/>
    <property type="match status" value="1"/>
</dbReference>
<protein>
    <submittedName>
        <fullName evidence="10">Peptide/nickel transport system permease protein</fullName>
    </submittedName>
</protein>
<gene>
    <name evidence="10" type="ORF">J2Z66_008543</name>
</gene>
<feature type="transmembrane region" description="Helical" evidence="7">
    <location>
        <begin position="160"/>
        <end position="177"/>
    </location>
</feature>
<feature type="compositionally biased region" description="Basic residues" evidence="8">
    <location>
        <begin position="1"/>
        <end position="10"/>
    </location>
</feature>
<comment type="subcellular location">
    <subcellularLocation>
        <location evidence="1 7">Cell membrane</location>
        <topology evidence="1 7">Multi-pass membrane protein</topology>
    </subcellularLocation>
</comment>
<dbReference type="Proteomes" id="UP001519287">
    <property type="component" value="Unassembled WGS sequence"/>
</dbReference>
<evidence type="ECO:0000256" key="6">
    <source>
        <dbReference type="ARBA" id="ARBA00023136"/>
    </source>
</evidence>
<keyword evidence="5 7" id="KW-1133">Transmembrane helix</keyword>
<evidence type="ECO:0000256" key="4">
    <source>
        <dbReference type="ARBA" id="ARBA00022692"/>
    </source>
</evidence>
<evidence type="ECO:0000256" key="8">
    <source>
        <dbReference type="SAM" id="MobiDB-lite"/>
    </source>
</evidence>
<feature type="domain" description="ABC transmembrane type-1" evidence="9">
    <location>
        <begin position="96"/>
        <end position="285"/>
    </location>
</feature>
<evidence type="ECO:0000256" key="2">
    <source>
        <dbReference type="ARBA" id="ARBA00022448"/>
    </source>
</evidence>
<dbReference type="EMBL" id="JAGGLB010000059">
    <property type="protein sequence ID" value="MBP1996865.1"/>
    <property type="molecule type" value="Genomic_DNA"/>
</dbReference>
<dbReference type="Pfam" id="PF00528">
    <property type="entry name" value="BPD_transp_1"/>
    <property type="match status" value="1"/>
</dbReference>
<feature type="region of interest" description="Disordered" evidence="8">
    <location>
        <begin position="1"/>
        <end position="22"/>
    </location>
</feature>
<dbReference type="InterPro" id="IPR000515">
    <property type="entry name" value="MetI-like"/>
</dbReference>
<feature type="transmembrane region" description="Helical" evidence="7">
    <location>
        <begin position="130"/>
        <end position="154"/>
    </location>
</feature>
<feature type="transmembrane region" description="Helical" evidence="7">
    <location>
        <begin position="216"/>
        <end position="242"/>
    </location>
</feature>
<evidence type="ECO:0000256" key="5">
    <source>
        <dbReference type="ARBA" id="ARBA00022989"/>
    </source>
</evidence>
<dbReference type="SUPFAM" id="SSF161098">
    <property type="entry name" value="MetI-like"/>
    <property type="match status" value="1"/>
</dbReference>
<evidence type="ECO:0000313" key="11">
    <source>
        <dbReference type="Proteomes" id="UP001519287"/>
    </source>
</evidence>
<organism evidence="10 11">
    <name type="scientific">Paenibacillus eucommiae</name>
    <dbReference type="NCBI Taxonomy" id="1355755"/>
    <lineage>
        <taxon>Bacteria</taxon>
        <taxon>Bacillati</taxon>
        <taxon>Bacillota</taxon>
        <taxon>Bacilli</taxon>
        <taxon>Bacillales</taxon>
        <taxon>Paenibacillaceae</taxon>
        <taxon>Paenibacillus</taxon>
    </lineage>
</organism>
<feature type="transmembrane region" description="Helical" evidence="7">
    <location>
        <begin position="37"/>
        <end position="57"/>
    </location>
</feature>
<reference evidence="10 11" key="1">
    <citation type="submission" date="2021-03" db="EMBL/GenBank/DDBJ databases">
        <title>Genomic Encyclopedia of Type Strains, Phase IV (KMG-IV): sequencing the most valuable type-strain genomes for metagenomic binning, comparative biology and taxonomic classification.</title>
        <authorList>
            <person name="Goeker M."/>
        </authorList>
    </citation>
    <scope>NUCLEOTIDE SEQUENCE [LARGE SCALE GENOMIC DNA]</scope>
    <source>
        <strain evidence="10 11">DSM 26048</strain>
    </source>
</reference>
<dbReference type="InterPro" id="IPR050366">
    <property type="entry name" value="BP-dependent_transpt_permease"/>
</dbReference>
<sequence length="299" mass="32843">MSLNWSKKKPGSGSQSHFKVNSRGHAGRNINQRKRTLIVSMFVAVCLVAAWLGGTLIDAKLFSTRLELRNLFPSLQHPFGTDWLGRDMFARTLKGLALSIQVGLIASACSCIIAAALGLAAALGKTADAIVSWLIDLFLGVPHLVALILIAFVFGGGMKGVVIGIALTHWPSLARVIRAEVMQLRSAEYVLISRRLGKSWWWVASRHMLPHLVPQLFVGLLLLFPHAILHEAAITFIGLGLSPHQPAIGIILSESMRYLSTGMWWLAFFPGLCLLLVVRSFDILGESLRRLADPRRSQE</sequence>
<keyword evidence="4 7" id="KW-0812">Transmembrane</keyword>
<dbReference type="Gene3D" id="1.10.3720.10">
    <property type="entry name" value="MetI-like"/>
    <property type="match status" value="1"/>
</dbReference>
<accession>A0ABS4JCD8</accession>
<dbReference type="PROSITE" id="PS50928">
    <property type="entry name" value="ABC_TM1"/>
    <property type="match status" value="1"/>
</dbReference>
<feature type="transmembrane region" description="Helical" evidence="7">
    <location>
        <begin position="96"/>
        <end position="123"/>
    </location>
</feature>